<gene>
    <name evidence="17" type="ORF">G8770_18540</name>
</gene>
<dbReference type="GO" id="GO:0009279">
    <property type="term" value="C:cell outer membrane"/>
    <property type="evidence" value="ECO:0007669"/>
    <property type="project" value="UniProtKB-SubCell"/>
</dbReference>
<name>A0A9E5T3Y1_9GAMM</name>
<comment type="caution">
    <text evidence="17">The sequence shown here is derived from an EMBL/GenBank/DDBJ whole genome shotgun (WGS) entry which is preliminary data.</text>
</comment>
<evidence type="ECO:0000256" key="7">
    <source>
        <dbReference type="ARBA" id="ARBA00023065"/>
    </source>
</evidence>
<keyword evidence="3 11" id="KW-1134">Transmembrane beta strand</keyword>
<dbReference type="InterPro" id="IPR039426">
    <property type="entry name" value="TonB-dep_rcpt-like"/>
</dbReference>
<evidence type="ECO:0000256" key="3">
    <source>
        <dbReference type="ARBA" id="ARBA00022452"/>
    </source>
</evidence>
<keyword evidence="14" id="KW-0732">Signal</keyword>
<keyword evidence="4" id="KW-0410">Iron transport</keyword>
<evidence type="ECO:0000256" key="12">
    <source>
        <dbReference type="RuleBase" id="RU003357"/>
    </source>
</evidence>
<evidence type="ECO:0000256" key="11">
    <source>
        <dbReference type="PROSITE-ProRule" id="PRU01360"/>
    </source>
</evidence>
<evidence type="ECO:0000256" key="13">
    <source>
        <dbReference type="SAM" id="MobiDB-lite"/>
    </source>
</evidence>
<dbReference type="Pfam" id="PF00593">
    <property type="entry name" value="TonB_dep_Rec_b-barrel"/>
    <property type="match status" value="1"/>
</dbReference>
<dbReference type="RefSeq" id="WP_167190437.1">
    <property type="nucleotide sequence ID" value="NZ_JAAONZ010000017.1"/>
</dbReference>
<dbReference type="EMBL" id="JAAONZ010000017">
    <property type="protein sequence ID" value="NHO67548.1"/>
    <property type="molecule type" value="Genomic_DNA"/>
</dbReference>
<dbReference type="InterPro" id="IPR036942">
    <property type="entry name" value="Beta-barrel_TonB_sf"/>
</dbReference>
<evidence type="ECO:0000313" key="17">
    <source>
        <dbReference type="EMBL" id="NHO67548.1"/>
    </source>
</evidence>
<comment type="similarity">
    <text evidence="11 12">Belongs to the TonB-dependent receptor family.</text>
</comment>
<evidence type="ECO:0000256" key="1">
    <source>
        <dbReference type="ARBA" id="ARBA00004571"/>
    </source>
</evidence>
<feature type="compositionally biased region" description="Polar residues" evidence="13">
    <location>
        <begin position="460"/>
        <end position="473"/>
    </location>
</feature>
<keyword evidence="10 11" id="KW-0998">Cell outer membrane</keyword>
<keyword evidence="9 11" id="KW-0472">Membrane</keyword>
<keyword evidence="18" id="KW-1185">Reference proteome</keyword>
<evidence type="ECO:0000313" key="18">
    <source>
        <dbReference type="Proteomes" id="UP000787472"/>
    </source>
</evidence>
<dbReference type="CDD" id="cd01347">
    <property type="entry name" value="ligand_gated_channel"/>
    <property type="match status" value="1"/>
</dbReference>
<evidence type="ECO:0000256" key="14">
    <source>
        <dbReference type="SAM" id="SignalP"/>
    </source>
</evidence>
<dbReference type="GO" id="GO:0006826">
    <property type="term" value="P:iron ion transport"/>
    <property type="evidence" value="ECO:0007669"/>
    <property type="project" value="UniProtKB-KW"/>
</dbReference>
<evidence type="ECO:0000259" key="15">
    <source>
        <dbReference type="Pfam" id="PF00593"/>
    </source>
</evidence>
<feature type="region of interest" description="Disordered" evidence="13">
    <location>
        <begin position="448"/>
        <end position="473"/>
    </location>
</feature>
<keyword evidence="7" id="KW-0406">Ion transport</keyword>
<dbReference type="AlphaFoldDB" id="A0A9E5T3Y1"/>
<feature type="domain" description="TonB-dependent receptor-like beta-barrel" evidence="15">
    <location>
        <begin position="255"/>
        <end position="704"/>
    </location>
</feature>
<dbReference type="PROSITE" id="PS52016">
    <property type="entry name" value="TONB_DEPENDENT_REC_3"/>
    <property type="match status" value="1"/>
</dbReference>
<evidence type="ECO:0000256" key="9">
    <source>
        <dbReference type="ARBA" id="ARBA00023136"/>
    </source>
</evidence>
<organism evidence="17 18">
    <name type="scientific">Pseudomaricurvus hydrocarbonicus</name>
    <dbReference type="NCBI Taxonomy" id="1470433"/>
    <lineage>
        <taxon>Bacteria</taxon>
        <taxon>Pseudomonadati</taxon>
        <taxon>Pseudomonadota</taxon>
        <taxon>Gammaproteobacteria</taxon>
        <taxon>Cellvibrionales</taxon>
        <taxon>Cellvibrionaceae</taxon>
        <taxon>Pseudomaricurvus</taxon>
    </lineage>
</organism>
<reference evidence="17" key="1">
    <citation type="submission" date="2020-03" db="EMBL/GenBank/DDBJ databases">
        <authorList>
            <person name="Guo F."/>
        </authorList>
    </citation>
    <scope>NUCLEOTIDE SEQUENCE</scope>
    <source>
        <strain evidence="17">JCM 30134</strain>
    </source>
</reference>
<dbReference type="PANTHER" id="PTHR32552:SF81">
    <property type="entry name" value="TONB-DEPENDENT OUTER MEMBRANE RECEPTOR"/>
    <property type="match status" value="1"/>
</dbReference>
<keyword evidence="17" id="KW-0675">Receptor</keyword>
<keyword evidence="6" id="KW-0408">Iron</keyword>
<keyword evidence="5 11" id="KW-0812">Transmembrane</keyword>
<dbReference type="Pfam" id="PF07715">
    <property type="entry name" value="Plug"/>
    <property type="match status" value="1"/>
</dbReference>
<feature type="chain" id="PRO_5038986936" evidence="14">
    <location>
        <begin position="30"/>
        <end position="738"/>
    </location>
</feature>
<feature type="signal peptide" evidence="14">
    <location>
        <begin position="1"/>
        <end position="29"/>
    </location>
</feature>
<dbReference type="Proteomes" id="UP000787472">
    <property type="component" value="Unassembled WGS sequence"/>
</dbReference>
<keyword evidence="2 11" id="KW-0813">Transport</keyword>
<dbReference type="Gene3D" id="2.40.170.20">
    <property type="entry name" value="TonB-dependent receptor, beta-barrel domain"/>
    <property type="match status" value="1"/>
</dbReference>
<dbReference type="InterPro" id="IPR012910">
    <property type="entry name" value="Plug_dom"/>
</dbReference>
<proteinExistence type="inferred from homology"/>
<evidence type="ECO:0000256" key="6">
    <source>
        <dbReference type="ARBA" id="ARBA00023004"/>
    </source>
</evidence>
<dbReference type="SUPFAM" id="SSF56935">
    <property type="entry name" value="Porins"/>
    <property type="match status" value="1"/>
</dbReference>
<dbReference type="InterPro" id="IPR000531">
    <property type="entry name" value="Beta-barrel_TonB"/>
</dbReference>
<evidence type="ECO:0000256" key="4">
    <source>
        <dbReference type="ARBA" id="ARBA00022496"/>
    </source>
</evidence>
<dbReference type="PANTHER" id="PTHR32552">
    <property type="entry name" value="FERRICHROME IRON RECEPTOR-RELATED"/>
    <property type="match status" value="1"/>
</dbReference>
<evidence type="ECO:0000256" key="2">
    <source>
        <dbReference type="ARBA" id="ARBA00022448"/>
    </source>
</evidence>
<evidence type="ECO:0000256" key="10">
    <source>
        <dbReference type="ARBA" id="ARBA00023237"/>
    </source>
</evidence>
<feature type="domain" description="TonB-dependent receptor plug" evidence="16">
    <location>
        <begin position="50"/>
        <end position="157"/>
    </location>
</feature>
<comment type="subcellular location">
    <subcellularLocation>
        <location evidence="1 11">Cell outer membrane</location>
        <topology evidence="1 11">Multi-pass membrane protein</topology>
    </subcellularLocation>
</comment>
<keyword evidence="8 12" id="KW-0798">TonB box</keyword>
<accession>A0A9E5T3Y1</accession>
<protein>
    <submittedName>
        <fullName evidence="17">TonB-dependent receptor</fullName>
    </submittedName>
</protein>
<sequence length="738" mass="82241">MSVKFSWRMQPLTLGVALAITGVQAPVWAQSSGYAIEEVVVTARKREESLQDIPMAVSAMGAESMRQKGIQSIDDMGGRVPGFQINMFSASEPDIFMRGIGTDIESAGAAGAIGVFVDEVYMSRGAGATSDLFDLDRVEILRGPQGTLYGKNVVGGAISYVTAKPDQDFEAMVEGTLGDYNQREVRGYVNGALTDTVAARVSASKRLRDGYAENTFTGNDMEDLDNESFRAQIAWQPTDALYVLLGVDQFKSDSTARWRDMSIVSDWNAPYKNPDPRKGPNNVDGVEQADAKGVTLRVEWDLDAVTFTSLSAYRENESEFLENSAGTFYDFGNSEFENPDDLYIQNKNEESEQFSQEFRLSASGDNLSWVVGAYYLHENVSRRENADYIFYFPDWYFVFEGQDFNSTHSTTDSTAVFGQATYDFNDRWSLTAGLRWSRDDKEFTASHWGTPLNGEPFQDPWQNPGTEQTNQASADDNFGAVTKMVTLNFRPAEDVLVYASYAEGYKSGGWNGEASLSPADVQDGFDEEFADNFELGLKSQWLERRLQLNVAAFMAFYDDQQIQQLVRQGSAPPSYQIANADAEASGLEVEFVYLPMAGLTLSGSYGYLDSEFVSDLDIDGENLNGNRTQRSPENTYNLSAVYEWDVLDLGSANVRLDYRWQDEFFFDNDNNPLTRVDDQYSLDASVGFFSADGDWELKVWGKNITDELNVASVSEIFGTVFAGYQAPRTWGVTGSWHF</sequence>
<evidence type="ECO:0000256" key="8">
    <source>
        <dbReference type="ARBA" id="ARBA00023077"/>
    </source>
</evidence>
<evidence type="ECO:0000256" key="5">
    <source>
        <dbReference type="ARBA" id="ARBA00022692"/>
    </source>
</evidence>
<evidence type="ECO:0000259" key="16">
    <source>
        <dbReference type="Pfam" id="PF07715"/>
    </source>
</evidence>